<keyword evidence="3" id="KW-1003">Cell membrane</keyword>
<dbReference type="PROSITE" id="PS00217">
    <property type="entry name" value="SUGAR_TRANSPORT_2"/>
    <property type="match status" value="1"/>
</dbReference>
<feature type="transmembrane region" description="Helical" evidence="7">
    <location>
        <begin position="95"/>
        <end position="117"/>
    </location>
</feature>
<keyword evidence="2" id="KW-0813">Transport</keyword>
<evidence type="ECO:0000256" key="6">
    <source>
        <dbReference type="ARBA" id="ARBA00023136"/>
    </source>
</evidence>
<keyword evidence="5 7" id="KW-1133">Transmembrane helix</keyword>
<feature type="transmembrane region" description="Helical" evidence="7">
    <location>
        <begin position="60"/>
        <end position="83"/>
    </location>
</feature>
<dbReference type="OrthoDB" id="9810492at2"/>
<keyword evidence="10" id="KW-1185">Reference proteome</keyword>
<dbReference type="PANTHER" id="PTHR43045:SF1">
    <property type="entry name" value="SHIKIMATE TRANSPORTER"/>
    <property type="match status" value="1"/>
</dbReference>
<evidence type="ECO:0000256" key="7">
    <source>
        <dbReference type="SAM" id="Phobius"/>
    </source>
</evidence>
<feature type="transmembrane region" description="Helical" evidence="7">
    <location>
        <begin position="19"/>
        <end position="40"/>
    </location>
</feature>
<name>A0A3P3W171_9MICO</name>
<dbReference type="Proteomes" id="UP000274391">
    <property type="component" value="Unassembled WGS sequence"/>
</dbReference>
<keyword evidence="4 7" id="KW-0812">Transmembrane</keyword>
<evidence type="ECO:0000259" key="8">
    <source>
        <dbReference type="PROSITE" id="PS50850"/>
    </source>
</evidence>
<feature type="transmembrane region" description="Helical" evidence="7">
    <location>
        <begin position="351"/>
        <end position="376"/>
    </location>
</feature>
<dbReference type="InterPro" id="IPR005829">
    <property type="entry name" value="Sugar_transporter_CS"/>
</dbReference>
<dbReference type="Gene3D" id="1.20.1250.20">
    <property type="entry name" value="MFS general substrate transporter like domains"/>
    <property type="match status" value="2"/>
</dbReference>
<dbReference type="SUPFAM" id="SSF103473">
    <property type="entry name" value="MFS general substrate transporter"/>
    <property type="match status" value="1"/>
</dbReference>
<sequence length="479" mass="51392">MTQTTPADERRLAGERRRIIGSVVVGTTVEWYDFFVYASVAGIVFSKVFFGPATEGNEGLGAIFAFLTVGISFLFRPLGAFLAGHYGDKIGRKPMLVITLLLMGVATTLIGLLPTYNGTPGDWFGGIGVAAPILLLLLRVLQGISAGGEWGGAVLLATEHAPTEKRGRFGMFPQLGVPFGMILASGMVALVTALTGDNFAVWGWRIPFLFSVVLVVVGFIVRSSVEESPVYKEIADVQKQESAPIVTLFRKHGLTVALLAALFIGNNAAGYMTTGGYIQRYATNKETGLGMDITFVMLAVLGAAAMWALVTYIAGHIADRIGRKKTFLIGYGLQLVTVWLLFAMVQTANPVMVVMGLLIYAIPLGLQYGPIAVWYVESYPASVRFSGVSIAYALGAIVGGAFAPTIAEWLMQTFGNVYAISTYLFIATLISLAAAIILKDRTGIPLTHKFEEQGGFQTWKPGDPTQEELATATSPFRSI</sequence>
<feature type="domain" description="Major facilitator superfamily (MFS) profile" evidence="8">
    <location>
        <begin position="19"/>
        <end position="443"/>
    </location>
</feature>
<evidence type="ECO:0000256" key="2">
    <source>
        <dbReference type="ARBA" id="ARBA00022448"/>
    </source>
</evidence>
<dbReference type="CDD" id="cd17369">
    <property type="entry name" value="MFS_ShiA_like"/>
    <property type="match status" value="1"/>
</dbReference>
<proteinExistence type="predicted"/>
<gene>
    <name evidence="9" type="ORF">EG850_01985</name>
</gene>
<dbReference type="Pfam" id="PF07690">
    <property type="entry name" value="MFS_1"/>
    <property type="match status" value="1"/>
</dbReference>
<evidence type="ECO:0000256" key="1">
    <source>
        <dbReference type="ARBA" id="ARBA00004651"/>
    </source>
</evidence>
<feature type="transmembrane region" description="Helical" evidence="7">
    <location>
        <begin position="175"/>
        <end position="196"/>
    </location>
</feature>
<dbReference type="GO" id="GO:0022857">
    <property type="term" value="F:transmembrane transporter activity"/>
    <property type="evidence" value="ECO:0007669"/>
    <property type="project" value="InterPro"/>
</dbReference>
<accession>A0A3P3W171</accession>
<feature type="transmembrane region" description="Helical" evidence="7">
    <location>
        <begin position="293"/>
        <end position="314"/>
    </location>
</feature>
<evidence type="ECO:0000256" key="5">
    <source>
        <dbReference type="ARBA" id="ARBA00022989"/>
    </source>
</evidence>
<feature type="transmembrane region" description="Helical" evidence="7">
    <location>
        <begin position="123"/>
        <end position="141"/>
    </location>
</feature>
<dbReference type="PANTHER" id="PTHR43045">
    <property type="entry name" value="SHIKIMATE TRANSPORTER"/>
    <property type="match status" value="1"/>
</dbReference>
<evidence type="ECO:0000313" key="10">
    <source>
        <dbReference type="Proteomes" id="UP000274391"/>
    </source>
</evidence>
<dbReference type="AlphaFoldDB" id="A0A3P3W171"/>
<dbReference type="RefSeq" id="WP_124969322.1">
    <property type="nucleotide sequence ID" value="NZ_RQVS01000002.1"/>
</dbReference>
<dbReference type="EMBL" id="RQVS01000002">
    <property type="protein sequence ID" value="RRJ88237.1"/>
    <property type="molecule type" value="Genomic_DNA"/>
</dbReference>
<feature type="transmembrane region" description="Helical" evidence="7">
    <location>
        <begin position="254"/>
        <end position="273"/>
    </location>
</feature>
<keyword evidence="6 7" id="KW-0472">Membrane</keyword>
<feature type="transmembrane region" description="Helical" evidence="7">
    <location>
        <begin position="417"/>
        <end position="438"/>
    </location>
</feature>
<dbReference type="InterPro" id="IPR036259">
    <property type="entry name" value="MFS_trans_sf"/>
</dbReference>
<evidence type="ECO:0000256" key="3">
    <source>
        <dbReference type="ARBA" id="ARBA00022475"/>
    </source>
</evidence>
<protein>
    <submittedName>
        <fullName evidence="9">MFS transporter</fullName>
    </submittedName>
</protein>
<dbReference type="GO" id="GO:0005886">
    <property type="term" value="C:plasma membrane"/>
    <property type="evidence" value="ECO:0007669"/>
    <property type="project" value="UniProtKB-SubCell"/>
</dbReference>
<reference evidence="9 10" key="1">
    <citation type="submission" date="2018-11" db="EMBL/GenBank/DDBJ databases">
        <title>YIM 102482-1 draft genome.</title>
        <authorList>
            <person name="Li G."/>
            <person name="Jiang Y."/>
        </authorList>
    </citation>
    <scope>NUCLEOTIDE SEQUENCE [LARGE SCALE GENOMIC DNA]</scope>
    <source>
        <strain evidence="9 10">YIM 102482-1</strain>
    </source>
</reference>
<evidence type="ECO:0000313" key="9">
    <source>
        <dbReference type="EMBL" id="RRJ88237.1"/>
    </source>
</evidence>
<feature type="transmembrane region" description="Helical" evidence="7">
    <location>
        <begin position="326"/>
        <end position="345"/>
    </location>
</feature>
<dbReference type="PROSITE" id="PS50850">
    <property type="entry name" value="MFS"/>
    <property type="match status" value="1"/>
</dbReference>
<dbReference type="InterPro" id="IPR020846">
    <property type="entry name" value="MFS_dom"/>
</dbReference>
<evidence type="ECO:0000256" key="4">
    <source>
        <dbReference type="ARBA" id="ARBA00022692"/>
    </source>
</evidence>
<feature type="transmembrane region" description="Helical" evidence="7">
    <location>
        <begin position="202"/>
        <end position="221"/>
    </location>
</feature>
<comment type="subcellular location">
    <subcellularLocation>
        <location evidence="1">Cell membrane</location>
        <topology evidence="1">Multi-pass membrane protein</topology>
    </subcellularLocation>
</comment>
<comment type="caution">
    <text evidence="9">The sequence shown here is derived from an EMBL/GenBank/DDBJ whole genome shotgun (WGS) entry which is preliminary data.</text>
</comment>
<feature type="transmembrane region" description="Helical" evidence="7">
    <location>
        <begin position="388"/>
        <end position="411"/>
    </location>
</feature>
<organism evidence="9 10">
    <name type="scientific">Gulosibacter macacae</name>
    <dbReference type="NCBI Taxonomy" id="2488791"/>
    <lineage>
        <taxon>Bacteria</taxon>
        <taxon>Bacillati</taxon>
        <taxon>Actinomycetota</taxon>
        <taxon>Actinomycetes</taxon>
        <taxon>Micrococcales</taxon>
        <taxon>Microbacteriaceae</taxon>
        <taxon>Gulosibacter</taxon>
    </lineage>
</organism>
<dbReference type="InterPro" id="IPR011701">
    <property type="entry name" value="MFS"/>
</dbReference>